<feature type="domain" description="Thioredoxin" evidence="3">
    <location>
        <begin position="111"/>
        <end position="229"/>
    </location>
</feature>
<evidence type="ECO:0000313" key="4">
    <source>
        <dbReference type="EMBL" id="KAL2608792.1"/>
    </source>
</evidence>
<dbReference type="CDD" id="cd02947">
    <property type="entry name" value="TRX_family"/>
    <property type="match status" value="1"/>
</dbReference>
<dbReference type="EMBL" id="JBHFFA010000008">
    <property type="protein sequence ID" value="KAL2608792.1"/>
    <property type="molecule type" value="Genomic_DNA"/>
</dbReference>
<dbReference type="FunFam" id="3.40.30.10:FF:000245">
    <property type="entry name" value="Thioredoxin"/>
    <property type="match status" value="1"/>
</dbReference>
<evidence type="ECO:0000259" key="3">
    <source>
        <dbReference type="PROSITE" id="PS51352"/>
    </source>
</evidence>
<protein>
    <recommendedName>
        <fullName evidence="3">Thioredoxin domain-containing protein</fullName>
    </recommendedName>
</protein>
<organism evidence="4 5">
    <name type="scientific">Riccia fluitans</name>
    <dbReference type="NCBI Taxonomy" id="41844"/>
    <lineage>
        <taxon>Eukaryota</taxon>
        <taxon>Viridiplantae</taxon>
        <taxon>Streptophyta</taxon>
        <taxon>Embryophyta</taxon>
        <taxon>Marchantiophyta</taxon>
        <taxon>Marchantiopsida</taxon>
        <taxon>Marchantiidae</taxon>
        <taxon>Marchantiales</taxon>
        <taxon>Ricciaceae</taxon>
        <taxon>Riccia</taxon>
    </lineage>
</organism>
<dbReference type="AlphaFoldDB" id="A0ABD1XIM4"/>
<dbReference type="Pfam" id="PF00085">
    <property type="entry name" value="Thioredoxin"/>
    <property type="match status" value="1"/>
</dbReference>
<proteinExistence type="predicted"/>
<dbReference type="InterPro" id="IPR036249">
    <property type="entry name" value="Thioredoxin-like_sf"/>
</dbReference>
<dbReference type="Gene3D" id="3.40.30.10">
    <property type="entry name" value="Glutaredoxin"/>
    <property type="match status" value="1"/>
</dbReference>
<keyword evidence="2" id="KW-0676">Redox-active center</keyword>
<sequence length="239" mass="26433">MAAAVGSCLRIDSYVVARFSAGERGVSCKCSSNEAETISFSRNVHVQSSAVAECGGGIARASMHCSNSSKIGCGEARRLKFGRAEDDRRLNGGRMTRSAAVSPQAYFEARPEPKLTVVPLELICTEGDFDRVLSEAQERNEPIVIDWMASWCRKCLYLKPKLEKLAAVYYPNIKFYYVDVNHVPQSMVKRAQVTQMPTIQLWRNGAQEGEVIGGHQANTVVDLVKDMVTKGMRMEEICS</sequence>
<dbReference type="PROSITE" id="PS51352">
    <property type="entry name" value="THIOREDOXIN_2"/>
    <property type="match status" value="1"/>
</dbReference>
<name>A0ABD1XIM4_9MARC</name>
<dbReference type="Proteomes" id="UP001605036">
    <property type="component" value="Unassembled WGS sequence"/>
</dbReference>
<evidence type="ECO:0000256" key="1">
    <source>
        <dbReference type="ARBA" id="ARBA00023157"/>
    </source>
</evidence>
<evidence type="ECO:0000313" key="5">
    <source>
        <dbReference type="Proteomes" id="UP001605036"/>
    </source>
</evidence>
<evidence type="ECO:0000256" key="2">
    <source>
        <dbReference type="ARBA" id="ARBA00023284"/>
    </source>
</evidence>
<dbReference type="SUPFAM" id="SSF52833">
    <property type="entry name" value="Thioredoxin-like"/>
    <property type="match status" value="1"/>
</dbReference>
<accession>A0ABD1XIM4</accession>
<dbReference type="InterPro" id="IPR044253">
    <property type="entry name" value="WCRKC1/2"/>
</dbReference>
<reference evidence="4 5" key="1">
    <citation type="submission" date="2024-09" db="EMBL/GenBank/DDBJ databases">
        <title>Chromosome-scale assembly of Riccia fluitans.</title>
        <authorList>
            <person name="Paukszto L."/>
            <person name="Sawicki J."/>
            <person name="Karawczyk K."/>
            <person name="Piernik-Szablinska J."/>
            <person name="Szczecinska M."/>
            <person name="Mazdziarz M."/>
        </authorList>
    </citation>
    <scope>NUCLEOTIDE SEQUENCE [LARGE SCALE GENOMIC DNA]</scope>
    <source>
        <strain evidence="4">Rf_01</strain>
        <tissue evidence="4">Aerial parts of the thallus</tissue>
    </source>
</reference>
<keyword evidence="1" id="KW-1015">Disulfide bond</keyword>
<dbReference type="InterPro" id="IPR013766">
    <property type="entry name" value="Thioredoxin_domain"/>
</dbReference>
<keyword evidence="5" id="KW-1185">Reference proteome</keyword>
<dbReference type="PANTHER" id="PTHR47192">
    <property type="entry name" value="THIOREDOXIN-LIKE 3-2, CHLOROPLASTIC"/>
    <property type="match status" value="1"/>
</dbReference>
<dbReference type="PANTHER" id="PTHR47192:SF4">
    <property type="entry name" value="THIOREDOXIN-LIKE 3-2, CHLOROPLASTIC"/>
    <property type="match status" value="1"/>
</dbReference>
<comment type="caution">
    <text evidence="4">The sequence shown here is derived from an EMBL/GenBank/DDBJ whole genome shotgun (WGS) entry which is preliminary data.</text>
</comment>
<gene>
    <name evidence="4" type="ORF">R1flu_027365</name>
</gene>